<evidence type="ECO:0000256" key="2">
    <source>
        <dbReference type="ARBA" id="ARBA00008332"/>
    </source>
</evidence>
<dbReference type="AlphaFoldDB" id="A0A7R8WEM8"/>
<dbReference type="OrthoDB" id="6367338at2759"/>
<evidence type="ECO:0000256" key="3">
    <source>
        <dbReference type="ARBA" id="ARBA00022490"/>
    </source>
</evidence>
<dbReference type="PANTHER" id="PTHR13105">
    <property type="entry name" value="MYELOID LEUKEMIA FACTOR"/>
    <property type="match status" value="1"/>
</dbReference>
<reference evidence="5" key="1">
    <citation type="submission" date="2020-11" db="EMBL/GenBank/DDBJ databases">
        <authorList>
            <person name="Tran Van P."/>
        </authorList>
    </citation>
    <scope>NUCLEOTIDE SEQUENCE</scope>
</reference>
<sequence>MSLLRSFMDEDGGFFRDPFGMDRGGPRGNALMPFGMGGMFGGGIFGQMNQMMQQMERQMSQVNQMMVVYHEAQSTRVGPGGVRETRRLMEDSRRGLRQTAVGHHIGEKGRVIEKDMDLQANTTEEREDLINLSEGEAGDFDFLGEADDFERDWEQRASGYLAGRRGGPVIQAIEDEDHIPQRQAPLAIGYHASTSQAPQAAPVVTHPPHQRRDQRLVVFKVQDLGMVMDMEKGATTSIMHKVFVIMEDVHPRLEVDSKASLECETAHGISSDYLVCRTQTKAKL</sequence>
<keyword evidence="4" id="KW-0597">Phosphoprotein</keyword>
<comment type="subcellular location">
    <subcellularLocation>
        <location evidence="1">Cytoplasm</location>
    </subcellularLocation>
</comment>
<accession>A0A7R8WEM8</accession>
<evidence type="ECO:0000256" key="4">
    <source>
        <dbReference type="ARBA" id="ARBA00022553"/>
    </source>
</evidence>
<protein>
    <submittedName>
        <fullName evidence="5">Uncharacterized protein</fullName>
    </submittedName>
</protein>
<proteinExistence type="inferred from homology"/>
<name>A0A7R8WEM8_9CRUS</name>
<gene>
    <name evidence="5" type="ORF">CTOB1V02_LOCUS7449</name>
</gene>
<dbReference type="EMBL" id="OB662151">
    <property type="protein sequence ID" value="CAD7229580.1"/>
    <property type="molecule type" value="Genomic_DNA"/>
</dbReference>
<evidence type="ECO:0000256" key="1">
    <source>
        <dbReference type="ARBA" id="ARBA00004496"/>
    </source>
</evidence>
<dbReference type="Pfam" id="PF10248">
    <property type="entry name" value="Mlf1IP"/>
    <property type="match status" value="1"/>
</dbReference>
<dbReference type="InterPro" id="IPR019376">
    <property type="entry name" value="Myeloid_leukemia_factor"/>
</dbReference>
<keyword evidence="3" id="KW-0963">Cytoplasm</keyword>
<organism evidence="5">
    <name type="scientific">Cyprideis torosa</name>
    <dbReference type="NCBI Taxonomy" id="163714"/>
    <lineage>
        <taxon>Eukaryota</taxon>
        <taxon>Metazoa</taxon>
        <taxon>Ecdysozoa</taxon>
        <taxon>Arthropoda</taxon>
        <taxon>Crustacea</taxon>
        <taxon>Oligostraca</taxon>
        <taxon>Ostracoda</taxon>
        <taxon>Podocopa</taxon>
        <taxon>Podocopida</taxon>
        <taxon>Cytherocopina</taxon>
        <taxon>Cytheroidea</taxon>
        <taxon>Cytherideidae</taxon>
        <taxon>Cyprideis</taxon>
    </lineage>
</organism>
<comment type="similarity">
    <text evidence="2">Belongs to the MLF family.</text>
</comment>
<dbReference type="GO" id="GO:0005737">
    <property type="term" value="C:cytoplasm"/>
    <property type="evidence" value="ECO:0007669"/>
    <property type="project" value="UniProtKB-SubCell"/>
</dbReference>
<evidence type="ECO:0000313" key="5">
    <source>
        <dbReference type="EMBL" id="CAD7229580.1"/>
    </source>
</evidence>